<reference evidence="1 2" key="1">
    <citation type="submission" date="2023-03" db="EMBL/GenBank/DDBJ databases">
        <title>WGS of Gossypium arboreum.</title>
        <authorList>
            <person name="Yu D."/>
        </authorList>
    </citation>
    <scope>NUCLEOTIDE SEQUENCE [LARGE SCALE GENOMIC DNA]</scope>
    <source>
        <tissue evidence="1">Leaf</tissue>
    </source>
</reference>
<evidence type="ECO:0000313" key="1">
    <source>
        <dbReference type="EMBL" id="KAK5811312.1"/>
    </source>
</evidence>
<accession>A0ABR0NYR9</accession>
<gene>
    <name evidence="1" type="ORF">PVK06_026641</name>
</gene>
<dbReference type="Proteomes" id="UP001358586">
    <property type="component" value="Chromosome 8"/>
</dbReference>
<sequence length="59" mass="7056">MAVRIWSEIQANKDYSGVVNVPTYLKKLMSIKRMSEKWVAAQIKQKEDNRDIFWTIRKI</sequence>
<proteinExistence type="predicted"/>
<organism evidence="1 2">
    <name type="scientific">Gossypium arboreum</name>
    <name type="common">Tree cotton</name>
    <name type="synonym">Gossypium nanking</name>
    <dbReference type="NCBI Taxonomy" id="29729"/>
    <lineage>
        <taxon>Eukaryota</taxon>
        <taxon>Viridiplantae</taxon>
        <taxon>Streptophyta</taxon>
        <taxon>Embryophyta</taxon>
        <taxon>Tracheophyta</taxon>
        <taxon>Spermatophyta</taxon>
        <taxon>Magnoliopsida</taxon>
        <taxon>eudicotyledons</taxon>
        <taxon>Gunneridae</taxon>
        <taxon>Pentapetalae</taxon>
        <taxon>rosids</taxon>
        <taxon>malvids</taxon>
        <taxon>Malvales</taxon>
        <taxon>Malvaceae</taxon>
        <taxon>Malvoideae</taxon>
        <taxon>Gossypium</taxon>
    </lineage>
</organism>
<name>A0ABR0NYR9_GOSAR</name>
<dbReference type="EMBL" id="JARKNE010000008">
    <property type="protein sequence ID" value="KAK5811312.1"/>
    <property type="molecule type" value="Genomic_DNA"/>
</dbReference>
<evidence type="ECO:0000313" key="2">
    <source>
        <dbReference type="Proteomes" id="UP001358586"/>
    </source>
</evidence>
<comment type="caution">
    <text evidence="1">The sequence shown here is derived from an EMBL/GenBank/DDBJ whole genome shotgun (WGS) entry which is preliminary data.</text>
</comment>
<keyword evidence="2" id="KW-1185">Reference proteome</keyword>
<protein>
    <submittedName>
        <fullName evidence="1">Uncharacterized protein</fullName>
    </submittedName>
</protein>